<feature type="compositionally biased region" description="Polar residues" evidence="3">
    <location>
        <begin position="175"/>
        <end position="194"/>
    </location>
</feature>
<evidence type="ECO:0000313" key="5">
    <source>
        <dbReference type="EMBL" id="ONH65730.1"/>
    </source>
</evidence>
<comment type="similarity">
    <text evidence="2">Belongs to the CRP1/MDG1 family.</text>
</comment>
<keyword evidence="6" id="KW-1185">Reference proteome</keyword>
<name>A0A1V2L1T2_CYBFA</name>
<dbReference type="GO" id="GO:0005634">
    <property type="term" value="C:nucleus"/>
    <property type="evidence" value="ECO:0007669"/>
    <property type="project" value="TreeGrafter"/>
</dbReference>
<evidence type="ECO:0000259" key="4">
    <source>
        <dbReference type="Pfam" id="PF16561"/>
    </source>
</evidence>
<dbReference type="Gene3D" id="2.60.40.10">
    <property type="entry name" value="Immunoglobulins"/>
    <property type="match status" value="1"/>
</dbReference>
<dbReference type="InterPro" id="IPR014756">
    <property type="entry name" value="Ig_E-set"/>
</dbReference>
<dbReference type="STRING" id="36022.A0A1V2L1T2"/>
<comment type="caution">
    <text evidence="5">The sequence shown here is derived from an EMBL/GenBank/DDBJ whole genome shotgun (WGS) entry which is preliminary data.</text>
</comment>
<protein>
    <submittedName>
        <fullName evidence="5">ULP1-interacting protein 4</fullName>
    </submittedName>
</protein>
<dbReference type="PANTHER" id="PTHR10343">
    <property type="entry name" value="5'-AMP-ACTIVATED PROTEIN KINASE , BETA SUBUNIT"/>
    <property type="match status" value="1"/>
</dbReference>
<evidence type="ECO:0000256" key="2">
    <source>
        <dbReference type="ARBA" id="ARBA00038216"/>
    </source>
</evidence>
<feature type="compositionally biased region" description="Low complexity" evidence="3">
    <location>
        <begin position="214"/>
        <end position="232"/>
    </location>
</feature>
<dbReference type="InterPro" id="IPR013783">
    <property type="entry name" value="Ig-like_fold"/>
</dbReference>
<feature type="compositionally biased region" description="Polar residues" evidence="3">
    <location>
        <begin position="233"/>
        <end position="242"/>
    </location>
</feature>
<sequence length="294" mass="32008">MSKIITYQADPSSDISIAGNFTDWHPEKMDYSHEKQSFVFKVTPSQESGKLSFKFIVNGVWQTDKDFASEFDEMGNENNVIIYDFTKEKSESKAFDKKVGDDLTTINQGEPNTPDPTPLGDSPTPEATPSAAIITPTVTKSFSDDTKRGREQNTTASKGVPKTTEPIKPVVTEAPETQTRASQDTIPALQTSIPDPQPVSRPSVPEPTGKVVTDQDASSSTGTASQTQPTTSINGSEASTGAVTDREAPDSAGTAVSRTQDVEDPIPKDWNFFTRLLELIAQFFKHWFHRGATA</sequence>
<evidence type="ECO:0000256" key="3">
    <source>
        <dbReference type="SAM" id="MobiDB-lite"/>
    </source>
</evidence>
<dbReference type="EMBL" id="MPUK01000009">
    <property type="protein sequence ID" value="ONH65730.1"/>
    <property type="molecule type" value="Genomic_DNA"/>
</dbReference>
<dbReference type="CDD" id="cd02859">
    <property type="entry name" value="E_set_AMPKbeta_like_N"/>
    <property type="match status" value="1"/>
</dbReference>
<accession>A0A1V2L1T2</accession>
<evidence type="ECO:0000256" key="1">
    <source>
        <dbReference type="ARBA" id="ARBA00022553"/>
    </source>
</evidence>
<dbReference type="InterPro" id="IPR032640">
    <property type="entry name" value="AMPK1_CBM"/>
</dbReference>
<keyword evidence="1" id="KW-0597">Phosphoprotein</keyword>
<evidence type="ECO:0000313" key="6">
    <source>
        <dbReference type="Proteomes" id="UP000189513"/>
    </source>
</evidence>
<feature type="region of interest" description="Disordered" evidence="3">
    <location>
        <begin position="100"/>
        <end position="266"/>
    </location>
</feature>
<dbReference type="GO" id="GO:0019901">
    <property type="term" value="F:protein kinase binding"/>
    <property type="evidence" value="ECO:0007669"/>
    <property type="project" value="TreeGrafter"/>
</dbReference>
<feature type="domain" description="AMP-activated protein kinase glycogen-binding" evidence="4">
    <location>
        <begin position="11"/>
        <end position="81"/>
    </location>
</feature>
<gene>
    <name evidence="5" type="ORF">BON22_4272</name>
</gene>
<dbReference type="PANTHER" id="PTHR10343:SF81">
    <property type="entry name" value="CRUCIFORM DNA-RECOGNIZING PROTEIN 1-RELATED"/>
    <property type="match status" value="1"/>
</dbReference>
<dbReference type="Pfam" id="PF16561">
    <property type="entry name" value="AMPK1_CBM"/>
    <property type="match status" value="1"/>
</dbReference>
<dbReference type="AlphaFoldDB" id="A0A1V2L1T2"/>
<dbReference type="InterPro" id="IPR050827">
    <property type="entry name" value="CRP1_MDG1_kinase"/>
</dbReference>
<proteinExistence type="inferred from homology"/>
<dbReference type="GO" id="GO:0007165">
    <property type="term" value="P:signal transduction"/>
    <property type="evidence" value="ECO:0007669"/>
    <property type="project" value="TreeGrafter"/>
</dbReference>
<reference evidence="6" key="1">
    <citation type="journal article" date="2017" name="Genome Announc.">
        <title>Genome sequences of Cyberlindnera fabianii 65, Pichia kudriavzevii 129, and Saccharomyces cerevisiae 131 isolated from fermented masau fruits in Zimbabwe.</title>
        <authorList>
            <person name="van Rijswijck I.M.H."/>
            <person name="Derks M.F.L."/>
            <person name="Abee T."/>
            <person name="de Ridder D."/>
            <person name="Smid E.J."/>
        </authorList>
    </citation>
    <scope>NUCLEOTIDE SEQUENCE [LARGE SCALE GENOMIC DNA]</scope>
    <source>
        <strain evidence="6">65</strain>
    </source>
</reference>
<dbReference type="GO" id="GO:0005737">
    <property type="term" value="C:cytoplasm"/>
    <property type="evidence" value="ECO:0007669"/>
    <property type="project" value="TreeGrafter"/>
</dbReference>
<dbReference type="GO" id="GO:0031588">
    <property type="term" value="C:nucleotide-activated protein kinase complex"/>
    <property type="evidence" value="ECO:0007669"/>
    <property type="project" value="TreeGrafter"/>
</dbReference>
<feature type="compositionally biased region" description="Basic and acidic residues" evidence="3">
    <location>
        <begin position="142"/>
        <end position="151"/>
    </location>
</feature>
<dbReference type="SUPFAM" id="SSF81296">
    <property type="entry name" value="E set domains"/>
    <property type="match status" value="1"/>
</dbReference>
<dbReference type="VEuPathDB" id="FungiDB:BON22_4272"/>
<dbReference type="Proteomes" id="UP000189513">
    <property type="component" value="Unassembled WGS sequence"/>
</dbReference>
<organism evidence="5 6">
    <name type="scientific">Cyberlindnera fabianii</name>
    <name type="common">Yeast</name>
    <name type="synonym">Hansenula fabianii</name>
    <dbReference type="NCBI Taxonomy" id="36022"/>
    <lineage>
        <taxon>Eukaryota</taxon>
        <taxon>Fungi</taxon>
        <taxon>Dikarya</taxon>
        <taxon>Ascomycota</taxon>
        <taxon>Saccharomycotina</taxon>
        <taxon>Saccharomycetes</taxon>
        <taxon>Phaffomycetales</taxon>
        <taxon>Phaffomycetaceae</taxon>
        <taxon>Cyberlindnera</taxon>
    </lineage>
</organism>